<organism evidence="1 2">
    <name type="scientific">Klebsiella pneumoniae IS43</name>
    <dbReference type="NCBI Taxonomy" id="1432552"/>
    <lineage>
        <taxon>Bacteria</taxon>
        <taxon>Pseudomonadati</taxon>
        <taxon>Pseudomonadota</taxon>
        <taxon>Gammaproteobacteria</taxon>
        <taxon>Enterobacterales</taxon>
        <taxon>Enterobacteriaceae</taxon>
        <taxon>Klebsiella/Raoultella group</taxon>
        <taxon>Klebsiella</taxon>
        <taxon>Klebsiella pneumoniae complex</taxon>
    </lineage>
</organism>
<dbReference type="AlphaFoldDB" id="W1DGS3"/>
<evidence type="ECO:0000313" key="2">
    <source>
        <dbReference type="Proteomes" id="UP000019183"/>
    </source>
</evidence>
<reference evidence="1" key="1">
    <citation type="submission" date="2013-10" db="EMBL/GenBank/DDBJ databases">
        <title>Antibiotic resistance diversity of beta-lactamase producers in the General Hospital Vienna.</title>
        <authorList>
            <person name="Barisic I."/>
            <person name="Mitteregger D."/>
            <person name="Hirschl A.M."/>
            <person name="Noehammer C."/>
            <person name="Wiesinger-Mayr H."/>
        </authorList>
    </citation>
    <scope>NUCLEOTIDE SEQUENCE [LARGE SCALE GENOMIC DNA]</scope>
    <source>
        <strain evidence="1">IS43</strain>
    </source>
</reference>
<dbReference type="Proteomes" id="UP000019183">
    <property type="component" value="Unassembled WGS sequence"/>
</dbReference>
<proteinExistence type="predicted"/>
<comment type="caution">
    <text evidence="1">The sequence shown here is derived from an EMBL/GenBank/DDBJ whole genome shotgun (WGS) entry which is preliminary data.</text>
</comment>
<name>W1DGS3_KLEPN</name>
<evidence type="ECO:0000313" key="1">
    <source>
        <dbReference type="EMBL" id="CDL07870.1"/>
    </source>
</evidence>
<protein>
    <submittedName>
        <fullName evidence="1">Uncharacterized protein</fullName>
    </submittedName>
</protein>
<dbReference type="EMBL" id="CBWK010000112">
    <property type="protein sequence ID" value="CDL07870.1"/>
    <property type="molecule type" value="Genomic_DNA"/>
</dbReference>
<accession>W1DGS3</accession>
<keyword evidence="2" id="KW-1185">Reference proteome</keyword>
<sequence>MPFPVIFMGVTERDGDATLRGYGMGTGREHFGEQCTSLSALGNLQRRAHTCAAGTDDNSIKLSDWQFHYTPHTTTNP</sequence>